<dbReference type="RefSeq" id="XP_025401737.1">
    <property type="nucleotide sequence ID" value="XM_025545220.1"/>
</dbReference>
<evidence type="ECO:0000313" key="2">
    <source>
        <dbReference type="Proteomes" id="UP000247233"/>
    </source>
</evidence>
<dbReference type="GeneID" id="37067457"/>
<dbReference type="EMBL" id="MSFL01000005">
    <property type="protein sequence ID" value="PWY88201.1"/>
    <property type="molecule type" value="Genomic_DNA"/>
</dbReference>
<dbReference type="VEuPathDB" id="FungiDB:BO70DRAFT_377762"/>
<dbReference type="Proteomes" id="UP000247233">
    <property type="component" value="Unassembled WGS sequence"/>
</dbReference>
<comment type="caution">
    <text evidence="1">The sequence shown here is derived from an EMBL/GenBank/DDBJ whole genome shotgun (WGS) entry which is preliminary data.</text>
</comment>
<dbReference type="STRING" id="1448321.A0A317WR71"/>
<keyword evidence="2" id="KW-1185">Reference proteome</keyword>
<protein>
    <submittedName>
        <fullName evidence="1">Uncharacterized protein</fullName>
    </submittedName>
</protein>
<organism evidence="1 2">
    <name type="scientific">Aspergillus heteromorphus CBS 117.55</name>
    <dbReference type="NCBI Taxonomy" id="1448321"/>
    <lineage>
        <taxon>Eukaryota</taxon>
        <taxon>Fungi</taxon>
        <taxon>Dikarya</taxon>
        <taxon>Ascomycota</taxon>
        <taxon>Pezizomycotina</taxon>
        <taxon>Eurotiomycetes</taxon>
        <taxon>Eurotiomycetidae</taxon>
        <taxon>Eurotiales</taxon>
        <taxon>Aspergillaceae</taxon>
        <taxon>Aspergillus</taxon>
        <taxon>Aspergillus subgen. Circumdati</taxon>
    </lineage>
</organism>
<dbReference type="AlphaFoldDB" id="A0A317WR71"/>
<reference evidence="1 2" key="1">
    <citation type="submission" date="2016-12" db="EMBL/GenBank/DDBJ databases">
        <title>The genomes of Aspergillus section Nigri reveals drivers in fungal speciation.</title>
        <authorList>
            <consortium name="DOE Joint Genome Institute"/>
            <person name="Vesth T.C."/>
            <person name="Nybo J."/>
            <person name="Theobald S."/>
            <person name="Brandl J."/>
            <person name="Frisvad J.C."/>
            <person name="Nielsen K.F."/>
            <person name="Lyhne E.K."/>
            <person name="Kogle M.E."/>
            <person name="Kuo A."/>
            <person name="Riley R."/>
            <person name="Clum A."/>
            <person name="Nolan M."/>
            <person name="Lipzen A."/>
            <person name="Salamov A."/>
            <person name="Henrissat B."/>
            <person name="Wiebenga A."/>
            <person name="De Vries R.P."/>
            <person name="Grigoriev I.V."/>
            <person name="Mortensen U.H."/>
            <person name="Andersen M.R."/>
            <person name="Baker S.E."/>
        </authorList>
    </citation>
    <scope>NUCLEOTIDE SEQUENCE [LARGE SCALE GENOMIC DNA]</scope>
    <source>
        <strain evidence="1 2">CBS 117.55</strain>
    </source>
</reference>
<proteinExistence type="predicted"/>
<name>A0A317WR71_9EURO</name>
<sequence>MSTNSRTRAQRCVEARWKRLLGCKDEAISLESALRMGFYATKLDLEHPSSDFFEPLTDEYMQNYPVLTETVAAMESKQPEMYKVEEYNPETAEAAKVSESVLDRIAWSTSSRVQQITLVLKNLIYHLPRENTPQGTGPSLANFSIWCQACRPVPLSDAFYINDPPLTDRAAKIRLLFEVETYVYPHIIMLVEHYTPEPVTDHILLRHELAFLIRAMEIRLDEGCFPKDQPQPVLMVSLVGPQHGRIIQAHIDGTPRMVVAYSRLYSFEKNEGAPFDLFCRWLLANPVGVEPAQAKEK</sequence>
<gene>
    <name evidence="1" type="ORF">BO70DRAFT_377762</name>
</gene>
<evidence type="ECO:0000313" key="1">
    <source>
        <dbReference type="EMBL" id="PWY88201.1"/>
    </source>
</evidence>
<dbReference type="OrthoDB" id="4436899at2759"/>
<accession>A0A317WR71</accession>